<organism evidence="6 7">
    <name type="scientific">Auraticoccus monumenti</name>
    <dbReference type="NCBI Taxonomy" id="675864"/>
    <lineage>
        <taxon>Bacteria</taxon>
        <taxon>Bacillati</taxon>
        <taxon>Actinomycetota</taxon>
        <taxon>Actinomycetes</taxon>
        <taxon>Propionibacteriales</taxon>
        <taxon>Propionibacteriaceae</taxon>
        <taxon>Auraticoccus</taxon>
    </lineage>
</organism>
<dbReference type="PROSITE" id="PS50853">
    <property type="entry name" value="FN3"/>
    <property type="match status" value="2"/>
</dbReference>
<evidence type="ECO:0000259" key="5">
    <source>
        <dbReference type="PROSITE" id="PS50853"/>
    </source>
</evidence>
<keyword evidence="4" id="KW-0732">Signal</keyword>
<dbReference type="InterPro" id="IPR036691">
    <property type="entry name" value="Endo/exonu/phosph_ase_sf"/>
</dbReference>
<accession>A0A1G7C854</accession>
<evidence type="ECO:0000256" key="4">
    <source>
        <dbReference type="SAM" id="SignalP"/>
    </source>
</evidence>
<dbReference type="InterPro" id="IPR005135">
    <property type="entry name" value="Endo/exonuclease/phosphatase"/>
</dbReference>
<evidence type="ECO:0000256" key="2">
    <source>
        <dbReference type="ARBA" id="ARBA00023295"/>
    </source>
</evidence>
<dbReference type="EMBL" id="LT629688">
    <property type="protein sequence ID" value="SDE34615.1"/>
    <property type="molecule type" value="Genomic_DNA"/>
</dbReference>
<feature type="domain" description="Fibronectin type-III" evidence="5">
    <location>
        <begin position="37"/>
        <end position="126"/>
    </location>
</feature>
<keyword evidence="7" id="KW-1185">Reference proteome</keyword>
<dbReference type="AlphaFoldDB" id="A0A1G7C854"/>
<reference evidence="6 7" key="1">
    <citation type="submission" date="2016-10" db="EMBL/GenBank/DDBJ databases">
        <authorList>
            <person name="de Groot N.N."/>
        </authorList>
    </citation>
    <scope>NUCLEOTIDE SEQUENCE [LARGE SCALE GENOMIC DNA]</scope>
    <source>
        <strain evidence="6 7">MON 2.2</strain>
    </source>
</reference>
<dbReference type="Pfam" id="PF00041">
    <property type="entry name" value="fn3"/>
    <property type="match status" value="1"/>
</dbReference>
<evidence type="ECO:0000256" key="1">
    <source>
        <dbReference type="ARBA" id="ARBA00022737"/>
    </source>
</evidence>
<dbReference type="PANTHER" id="PTHR46708">
    <property type="entry name" value="TENASCIN"/>
    <property type="match status" value="1"/>
</dbReference>
<dbReference type="SUPFAM" id="SSF49265">
    <property type="entry name" value="Fibronectin type III"/>
    <property type="match status" value="1"/>
</dbReference>
<dbReference type="STRING" id="675864.SAMN04489747_3170"/>
<dbReference type="GO" id="GO:0000272">
    <property type="term" value="P:polysaccharide catabolic process"/>
    <property type="evidence" value="ECO:0007669"/>
    <property type="project" value="UniProtKB-KW"/>
</dbReference>
<proteinExistence type="predicted"/>
<evidence type="ECO:0000256" key="3">
    <source>
        <dbReference type="ARBA" id="ARBA00023326"/>
    </source>
</evidence>
<evidence type="ECO:0000313" key="6">
    <source>
        <dbReference type="EMBL" id="SDE34615.1"/>
    </source>
</evidence>
<dbReference type="OrthoDB" id="4921630at2"/>
<dbReference type="PANTHER" id="PTHR46708:SF2">
    <property type="entry name" value="FIBRONECTIN TYPE-III DOMAIN-CONTAINING PROTEIN"/>
    <property type="match status" value="1"/>
</dbReference>
<dbReference type="InterPro" id="IPR013783">
    <property type="entry name" value="Ig-like_fold"/>
</dbReference>
<dbReference type="Gene3D" id="2.60.40.10">
    <property type="entry name" value="Immunoglobulins"/>
    <property type="match status" value="2"/>
</dbReference>
<dbReference type="SMART" id="SM00060">
    <property type="entry name" value="FN3"/>
    <property type="match status" value="2"/>
</dbReference>
<sequence length="543" mass="58443">MSTSRRAQRAVLTGLLALLLALGSGLAPAPASAETAAPSGLRAVSRSTTGLTFAWDRVAGAPQYRLAVSSSSRMTGATYLRETSLVQEVTGLRSATTYYAQVRVISTGGANLGPYSPVVKVSTLGSGGYPLLAPVGLRASVPTSGSVRLDWKERARSGERYRVQYSTSSSMSSASYVRTTDNDLDLAGLKPSTRYWFKVRVITGDSAGTNRSDYSPAVSLTTTARPASVSQPLVVGSYNVKCANCFDGLADELPWAQRRDVVAATIEGERPDVVGLQEASQGWLKTSSGASVDRSQFEDLVRALGSPYKLTNSHRNNCVNSKTPTGCVYADRGASQGTRLLYDSSRVSLQAAGSKLLASKEGSNARYAAWGRFTQLSTGRKFLVVNAHLEPRDSSSSKTNWDLRRRQATELVQLIAAQRQGLPVIVTGDLNSHKWTPYGNAPRDLLTSAGLVDPLGNGYETTWTAPGATVEKRVRTDLSSYNGFARTAPAFDYINGTYLDYVMTTPMRVSEWETVARLDSSGRFVGTIPSDHNMVRATVWLPR</sequence>
<dbReference type="Pfam" id="PF03372">
    <property type="entry name" value="Exo_endo_phos"/>
    <property type="match status" value="1"/>
</dbReference>
<dbReference type="InterPro" id="IPR050991">
    <property type="entry name" value="ECM_Regulatory_Proteins"/>
</dbReference>
<dbReference type="CDD" id="cd00063">
    <property type="entry name" value="FN3"/>
    <property type="match status" value="2"/>
</dbReference>
<name>A0A1G7C854_9ACTN</name>
<dbReference type="InterPro" id="IPR036116">
    <property type="entry name" value="FN3_sf"/>
</dbReference>
<dbReference type="SUPFAM" id="SSF56219">
    <property type="entry name" value="DNase I-like"/>
    <property type="match status" value="1"/>
</dbReference>
<dbReference type="RefSeq" id="WP_090594876.1">
    <property type="nucleotide sequence ID" value="NZ_LT629688.1"/>
</dbReference>
<keyword evidence="1" id="KW-0677">Repeat</keyword>
<dbReference type="GO" id="GO:0016798">
    <property type="term" value="F:hydrolase activity, acting on glycosyl bonds"/>
    <property type="evidence" value="ECO:0007669"/>
    <property type="project" value="UniProtKB-KW"/>
</dbReference>
<dbReference type="InterPro" id="IPR003961">
    <property type="entry name" value="FN3_dom"/>
</dbReference>
<gene>
    <name evidence="6" type="ORF">SAMN04489747_3170</name>
</gene>
<evidence type="ECO:0000313" key="7">
    <source>
        <dbReference type="Proteomes" id="UP000198546"/>
    </source>
</evidence>
<dbReference type="Gene3D" id="3.60.10.10">
    <property type="entry name" value="Endonuclease/exonuclease/phosphatase"/>
    <property type="match status" value="1"/>
</dbReference>
<keyword evidence="3" id="KW-0119">Carbohydrate metabolism</keyword>
<dbReference type="Proteomes" id="UP000198546">
    <property type="component" value="Chromosome i"/>
</dbReference>
<feature type="signal peptide" evidence="4">
    <location>
        <begin position="1"/>
        <end position="33"/>
    </location>
</feature>
<feature type="domain" description="Fibronectin type-III" evidence="5">
    <location>
        <begin position="133"/>
        <end position="226"/>
    </location>
</feature>
<keyword evidence="2" id="KW-0378">Hydrolase</keyword>
<keyword evidence="2" id="KW-0326">Glycosidase</keyword>
<keyword evidence="3" id="KW-0624">Polysaccharide degradation</keyword>
<protein>
    <submittedName>
        <fullName evidence="6">Fibronectin type III domain-containing protein</fullName>
    </submittedName>
</protein>
<feature type="chain" id="PRO_5009240695" evidence="4">
    <location>
        <begin position="34"/>
        <end position="543"/>
    </location>
</feature>